<evidence type="ECO:0000313" key="4">
    <source>
        <dbReference type="Proteomes" id="UP000000768"/>
    </source>
</evidence>
<dbReference type="InParanoid" id="A0A1W0W5X2"/>
<feature type="domain" description="CCHC-type" evidence="2">
    <location>
        <begin position="233"/>
        <end position="249"/>
    </location>
</feature>
<accession>A0A1W0W5X2</accession>
<evidence type="ECO:0000313" key="3">
    <source>
        <dbReference type="EMBL" id="OQU89780.1"/>
    </source>
</evidence>
<dbReference type="OMA" id="HLDINIA"/>
<dbReference type="InterPro" id="IPR001878">
    <property type="entry name" value="Znf_CCHC"/>
</dbReference>
<feature type="region of interest" description="Disordered" evidence="1">
    <location>
        <begin position="892"/>
        <end position="926"/>
    </location>
</feature>
<dbReference type="Pfam" id="PF24530">
    <property type="entry name" value="DUF7597"/>
    <property type="match status" value="1"/>
</dbReference>
<feature type="compositionally biased region" description="Basic residues" evidence="1">
    <location>
        <begin position="901"/>
        <end position="916"/>
    </location>
</feature>
<dbReference type="EMBL" id="CM000761">
    <property type="protein sequence ID" value="OQU89780.1"/>
    <property type="molecule type" value="Genomic_DNA"/>
</dbReference>
<dbReference type="AlphaFoldDB" id="A0A1W0W5X2"/>
<dbReference type="Gene3D" id="4.10.60.10">
    <property type="entry name" value="Zinc finger, CCHC-type"/>
    <property type="match status" value="1"/>
</dbReference>
<sequence length="926" mass="104320">MELPGLSFRPGIGVQSSILQRFGLPVSPLPGTRVFFLVASFGRCKFRLCSSSVSLILQATLGGVALNFDVLQLGPRVFRFSVSSHLVGFHVFKLRSFECLNYKVFFHLWGNGGPKWKLELAAFNNEERDSWTTVGHSGDGKRKLSFVEVVKKNPLTGANTIPLRRSVFKRLNVPKSHSSGVDCHSKDLGQLSLQKNKKGSQTQQGISNLNLELSLGQLQHTEQNLPESRVSRFCARCLSDRHSRRDCKNSIKCLNCKAWGHIADNCRRPRNNSNAAVKAPNPLFGKKILDQPTQLFGDTAVPFGPGGSSPPIFNSITDWLMEHSAAHLAHSENPTPPISPLPSMAFQRADPTPFVPHGMEWLEIPNRVLMVRAVAHSRPQPRNENVAIVTIDPLPGNHLNFSIVRQVLGEFFEERNIAIRSIQPTHLGQALVRFYSVLDRETFVLESPHPFDDVQLTFVRHNQGRNWRRVYFNREVMLMLLGLHIDYWHDEFVEDLIKPFGKMINWVGDDRYMGRVFVRARVTDLESIPQFIPLTDNEVHEGDSWTIQCEELLGGGPPDEDPIPDQQQIQGQLPFNFFGLGQQVPEQGFHQQNLLDAVPEQEEVDPQPNNAWLNWPEELPAAQNFDLNMAPPVLEQDLNALPLLEDPQEVLIHPAGQNQAKEQLHFIPQPFVQPDPENLEGVADNINLLLDVQLPVLQVPGENFLHHEIPEEDLMNLEEGNQGVLRQLGGRWLDFFQSLLLSPAQNNWARKLLGTNFPNLLQGETDWITTISVTCKPSPNKACPLLDSELSGPKELEHAVQDEELEEVEEISPIRKKSRKGKSETPIVESLVRRSTRVRISCNGFKTPNCKSKNCLGCSSEIPTLSPASLRKIGMSMCDLSEEQLGEAMLMGKKNLDPIGKKIKKNKEEKKKKKKKDDKEDNEDKN</sequence>
<dbReference type="Gramene" id="OQU89780">
    <property type="protein sequence ID" value="OQU89780"/>
    <property type="gene ID" value="SORBI_3002G265700"/>
</dbReference>
<dbReference type="GO" id="GO:0008270">
    <property type="term" value="F:zinc ion binding"/>
    <property type="evidence" value="ECO:0007669"/>
    <property type="project" value="InterPro"/>
</dbReference>
<protein>
    <recommendedName>
        <fullName evidence="2">CCHC-type domain-containing protein</fullName>
    </recommendedName>
</protein>
<dbReference type="InterPro" id="IPR036875">
    <property type="entry name" value="Znf_CCHC_sf"/>
</dbReference>
<reference evidence="3 4" key="1">
    <citation type="journal article" date="2009" name="Nature">
        <title>The Sorghum bicolor genome and the diversification of grasses.</title>
        <authorList>
            <person name="Paterson A.H."/>
            <person name="Bowers J.E."/>
            <person name="Bruggmann R."/>
            <person name="Dubchak I."/>
            <person name="Grimwood J."/>
            <person name="Gundlach H."/>
            <person name="Haberer G."/>
            <person name="Hellsten U."/>
            <person name="Mitros T."/>
            <person name="Poliakov A."/>
            <person name="Schmutz J."/>
            <person name="Spannagl M."/>
            <person name="Tang H."/>
            <person name="Wang X."/>
            <person name="Wicker T."/>
            <person name="Bharti A.K."/>
            <person name="Chapman J."/>
            <person name="Feltus F.A."/>
            <person name="Gowik U."/>
            <person name="Grigoriev I.V."/>
            <person name="Lyons E."/>
            <person name="Maher C.A."/>
            <person name="Martis M."/>
            <person name="Narechania A."/>
            <person name="Otillar R.P."/>
            <person name="Penning B.W."/>
            <person name="Salamov A.A."/>
            <person name="Wang Y."/>
            <person name="Zhang L."/>
            <person name="Carpita N.C."/>
            <person name="Freeling M."/>
            <person name="Gingle A.R."/>
            <person name="Hash C.T."/>
            <person name="Keller B."/>
            <person name="Klein P."/>
            <person name="Kresovich S."/>
            <person name="McCann M.C."/>
            <person name="Ming R."/>
            <person name="Peterson D.G."/>
            <person name="Mehboob-ur-Rahman"/>
            <person name="Ware D."/>
            <person name="Westhoff P."/>
            <person name="Mayer K.F."/>
            <person name="Messing J."/>
            <person name="Rokhsar D.S."/>
        </authorList>
    </citation>
    <scope>NUCLEOTIDE SEQUENCE [LARGE SCALE GENOMIC DNA]</scope>
    <source>
        <strain evidence="4">cv. BTx623</strain>
    </source>
</reference>
<evidence type="ECO:0000259" key="2">
    <source>
        <dbReference type="SMART" id="SM00343"/>
    </source>
</evidence>
<dbReference type="InterPro" id="IPR056018">
    <property type="entry name" value="DUF7597"/>
</dbReference>
<proteinExistence type="predicted"/>
<dbReference type="PANTHER" id="PTHR33075">
    <property type="entry name" value="OS02G0499800 PROTEIN"/>
    <property type="match status" value="1"/>
</dbReference>
<evidence type="ECO:0000256" key="1">
    <source>
        <dbReference type="SAM" id="MobiDB-lite"/>
    </source>
</evidence>
<feature type="compositionally biased region" description="Basic and acidic residues" evidence="1">
    <location>
        <begin position="917"/>
        <end position="926"/>
    </location>
</feature>
<dbReference type="SUPFAM" id="SSF57756">
    <property type="entry name" value="Retrovirus zinc finger-like domains"/>
    <property type="match status" value="1"/>
</dbReference>
<feature type="domain" description="CCHC-type" evidence="2">
    <location>
        <begin position="252"/>
        <end position="268"/>
    </location>
</feature>
<reference evidence="4" key="2">
    <citation type="journal article" date="2018" name="Plant J.">
        <title>The Sorghum bicolor reference genome: improved assembly, gene annotations, a transcriptome atlas, and signatures of genome organization.</title>
        <authorList>
            <person name="McCormick R.F."/>
            <person name="Truong S.K."/>
            <person name="Sreedasyam A."/>
            <person name="Jenkins J."/>
            <person name="Shu S."/>
            <person name="Sims D."/>
            <person name="Kennedy M."/>
            <person name="Amirebrahimi M."/>
            <person name="Weers B.D."/>
            <person name="McKinley B."/>
            <person name="Mattison A."/>
            <person name="Morishige D.T."/>
            <person name="Grimwood J."/>
            <person name="Schmutz J."/>
            <person name="Mullet J.E."/>
        </authorList>
    </citation>
    <scope>NUCLEOTIDE SEQUENCE [LARGE SCALE GENOMIC DNA]</scope>
    <source>
        <strain evidence="4">cv. BTx623</strain>
    </source>
</reference>
<dbReference type="PANTHER" id="PTHR33075:SF7">
    <property type="entry name" value="OS02G0303350 PROTEIN"/>
    <property type="match status" value="1"/>
</dbReference>
<gene>
    <name evidence="3" type="ORF">SORBI_3002G265700</name>
</gene>
<name>A0A1W0W5X2_SORBI</name>
<organism evidence="3 4">
    <name type="scientific">Sorghum bicolor</name>
    <name type="common">Sorghum</name>
    <name type="synonym">Sorghum vulgare</name>
    <dbReference type="NCBI Taxonomy" id="4558"/>
    <lineage>
        <taxon>Eukaryota</taxon>
        <taxon>Viridiplantae</taxon>
        <taxon>Streptophyta</taxon>
        <taxon>Embryophyta</taxon>
        <taxon>Tracheophyta</taxon>
        <taxon>Spermatophyta</taxon>
        <taxon>Magnoliopsida</taxon>
        <taxon>Liliopsida</taxon>
        <taxon>Poales</taxon>
        <taxon>Poaceae</taxon>
        <taxon>PACMAD clade</taxon>
        <taxon>Panicoideae</taxon>
        <taxon>Andropogonodae</taxon>
        <taxon>Andropogoneae</taxon>
        <taxon>Sorghinae</taxon>
        <taxon>Sorghum</taxon>
    </lineage>
</organism>
<dbReference type="Proteomes" id="UP000000768">
    <property type="component" value="Chromosome 2"/>
</dbReference>
<keyword evidence="4" id="KW-1185">Reference proteome</keyword>
<dbReference type="FunCoup" id="A0A1W0W5X2">
    <property type="interactions" value="213"/>
</dbReference>
<dbReference type="GO" id="GO:0003676">
    <property type="term" value="F:nucleic acid binding"/>
    <property type="evidence" value="ECO:0007669"/>
    <property type="project" value="InterPro"/>
</dbReference>
<dbReference type="SMART" id="SM00343">
    <property type="entry name" value="ZnF_C2HC"/>
    <property type="match status" value="2"/>
</dbReference>